<dbReference type="Proteomes" id="UP000070544">
    <property type="component" value="Unassembled WGS sequence"/>
</dbReference>
<name>A0A139A5M6_GONPJ</name>
<accession>A0A139A5M6</accession>
<dbReference type="EMBL" id="KQ965792">
    <property type="protein sequence ID" value="KXS12041.1"/>
    <property type="molecule type" value="Genomic_DNA"/>
</dbReference>
<protein>
    <recommendedName>
        <fullName evidence="4">EKC/KEOPS complex subunit CGI121</fullName>
    </recommendedName>
    <alternativeName>
        <fullName evidence="3">EKC/KEOPS complex subunit cgi121</fullName>
    </alternativeName>
</protein>
<dbReference type="Pfam" id="PF08617">
    <property type="entry name" value="CGI-121"/>
    <property type="match status" value="1"/>
</dbReference>
<evidence type="ECO:0000256" key="2">
    <source>
        <dbReference type="ARBA" id="ARBA00005546"/>
    </source>
</evidence>
<dbReference type="GO" id="GO:0000408">
    <property type="term" value="C:EKC/KEOPS complex"/>
    <property type="evidence" value="ECO:0007669"/>
    <property type="project" value="TreeGrafter"/>
</dbReference>
<gene>
    <name evidence="10" type="ORF">M427DRAFT_137601</name>
</gene>
<organism evidence="10 11">
    <name type="scientific">Gonapodya prolifera (strain JEL478)</name>
    <name type="common">Monoblepharis prolifera</name>
    <dbReference type="NCBI Taxonomy" id="1344416"/>
    <lineage>
        <taxon>Eukaryota</taxon>
        <taxon>Fungi</taxon>
        <taxon>Fungi incertae sedis</taxon>
        <taxon>Chytridiomycota</taxon>
        <taxon>Chytridiomycota incertae sedis</taxon>
        <taxon>Monoblepharidomycetes</taxon>
        <taxon>Monoblepharidales</taxon>
        <taxon>Gonapodyaceae</taxon>
        <taxon>Gonapodya</taxon>
    </lineage>
</organism>
<comment type="subcellular location">
    <subcellularLocation>
        <location evidence="1">Nucleus</location>
    </subcellularLocation>
</comment>
<keyword evidence="6 8" id="KW-0539">Nucleus</keyword>
<evidence type="ECO:0000256" key="1">
    <source>
        <dbReference type="ARBA" id="ARBA00004123"/>
    </source>
</evidence>
<dbReference type="SUPFAM" id="SSF143870">
    <property type="entry name" value="PF0523-like"/>
    <property type="match status" value="1"/>
</dbReference>
<evidence type="ECO:0000256" key="7">
    <source>
        <dbReference type="ARBA" id="ARBA00025043"/>
    </source>
</evidence>
<evidence type="ECO:0000256" key="8">
    <source>
        <dbReference type="RuleBase" id="RU004398"/>
    </source>
</evidence>
<dbReference type="AlphaFoldDB" id="A0A139A5M6"/>
<evidence type="ECO:0000256" key="5">
    <source>
        <dbReference type="ARBA" id="ARBA00022694"/>
    </source>
</evidence>
<evidence type="ECO:0000313" key="10">
    <source>
        <dbReference type="EMBL" id="KXS12041.1"/>
    </source>
</evidence>
<dbReference type="OrthoDB" id="329139at2759"/>
<proteinExistence type="inferred from homology"/>
<dbReference type="GO" id="GO:0005829">
    <property type="term" value="C:cytosol"/>
    <property type="evidence" value="ECO:0007669"/>
    <property type="project" value="TreeGrafter"/>
</dbReference>
<comment type="similarity">
    <text evidence="2 8">Belongs to the CGI121/TPRKB family.</text>
</comment>
<reference evidence="10 11" key="1">
    <citation type="journal article" date="2015" name="Genome Biol. Evol.">
        <title>Phylogenomic analyses indicate that early fungi evolved digesting cell walls of algal ancestors of land plants.</title>
        <authorList>
            <person name="Chang Y."/>
            <person name="Wang S."/>
            <person name="Sekimoto S."/>
            <person name="Aerts A.L."/>
            <person name="Choi C."/>
            <person name="Clum A."/>
            <person name="LaButti K.M."/>
            <person name="Lindquist E.A."/>
            <person name="Yee Ngan C."/>
            <person name="Ohm R.A."/>
            <person name="Salamov A.A."/>
            <person name="Grigoriev I.V."/>
            <person name="Spatafora J.W."/>
            <person name="Berbee M.L."/>
        </authorList>
    </citation>
    <scope>NUCLEOTIDE SEQUENCE [LARGE SCALE GENOMIC DNA]</scope>
    <source>
        <strain evidence="10 11">JEL478</strain>
    </source>
</reference>
<dbReference type="InterPro" id="IPR036504">
    <property type="entry name" value="CGI121/TPRKB_sf"/>
</dbReference>
<dbReference type="Gene3D" id="3.30.2380.10">
    <property type="entry name" value="CGI121/TPRKB"/>
    <property type="match status" value="1"/>
</dbReference>
<dbReference type="STRING" id="1344416.A0A139A5M6"/>
<evidence type="ECO:0000313" key="11">
    <source>
        <dbReference type="Proteomes" id="UP000070544"/>
    </source>
</evidence>
<dbReference type="GO" id="GO:0005634">
    <property type="term" value="C:nucleus"/>
    <property type="evidence" value="ECO:0007669"/>
    <property type="project" value="UniProtKB-SubCell"/>
</dbReference>
<evidence type="ECO:0000256" key="6">
    <source>
        <dbReference type="ARBA" id="ARBA00023242"/>
    </source>
</evidence>
<feature type="region of interest" description="Disordered" evidence="9">
    <location>
        <begin position="158"/>
        <end position="181"/>
    </location>
</feature>
<evidence type="ECO:0000256" key="3">
    <source>
        <dbReference type="ARBA" id="ARBA00015316"/>
    </source>
</evidence>
<evidence type="ECO:0000256" key="4">
    <source>
        <dbReference type="ARBA" id="ARBA00016009"/>
    </source>
</evidence>
<evidence type="ECO:0000256" key="9">
    <source>
        <dbReference type="SAM" id="MobiDB-lite"/>
    </source>
</evidence>
<dbReference type="GO" id="GO:0002949">
    <property type="term" value="P:tRNA threonylcarbamoyladenosine modification"/>
    <property type="evidence" value="ECO:0007669"/>
    <property type="project" value="TreeGrafter"/>
</dbReference>
<dbReference type="PANTHER" id="PTHR15840">
    <property type="entry name" value="CGI-121 FAMILY MEMBER"/>
    <property type="match status" value="1"/>
</dbReference>
<dbReference type="InterPro" id="IPR013926">
    <property type="entry name" value="CGI121/TPRKB"/>
</dbReference>
<keyword evidence="11" id="KW-1185">Reference proteome</keyword>
<sequence>MPTTFALPTLLHIPRPGEGNGAPESDAGEGNGNAAFAHVWLFGNVAHQKTIRQAIIKGKTTDGQTVPESAIVDARMIVDVSQLLLAATRALLNQRHGKLKTRTVYSEIIFNLSPGTNISESLRTFGVRDDSTALLALVLSSSQSPPDDLTPRFAALFSSSSSSSSTTPSPSPSPTTTTAPFTSELALTPPTLAHHTDLDLVRSTFRLVHPPSQARTKRDSDGKEVVVRTRDDAEERQWVLGEVVNAMALKGHT</sequence>
<comment type="function">
    <text evidence="7">Component of the EKC/KEOPS complex that is required for the formation of a threonylcarbamoyl group on adenosine at position 37 (t(6)A37) in tRNAs that read codons beginning with adenine. The complex is probably involved in the transfer of the threonylcarbamoyl moiety of threonylcarbamoyl-AMP (TC-AMP) to the N6 group of A37. CGI121 acts as an allosteric effector that regulates the t(6)A activity of the complex. The EKC/KEOPS complex also promotes both telomere uncapping and telomere elongation. The complex is required for efficient recruitment of transcriptional coactivators. CGI121 is not required for tRNA modification.</text>
</comment>
<dbReference type="PANTHER" id="PTHR15840:SF10">
    <property type="entry name" value="EKC_KEOPS COMPLEX SUBUNIT TPRKB"/>
    <property type="match status" value="1"/>
</dbReference>
<keyword evidence="5" id="KW-0819">tRNA processing</keyword>